<evidence type="ECO:0000256" key="1">
    <source>
        <dbReference type="ARBA" id="ARBA00010817"/>
    </source>
</evidence>
<dbReference type="PANTHER" id="PTHR43003">
    <property type="entry name" value="DNA-3-METHYLADENINE GLYCOSYLASE"/>
    <property type="match status" value="1"/>
</dbReference>
<sequence>MKRTHDDTVKEEEGDCENQLPVQVEDEPIRTELSEEFLKRHSDLFGEACAFITKVDPTLIETIEYSDFPLFKRPQDGEKSTLALQDYFVKLGGAIIGQQISNIAAKNIRGRFCDYFGGIFPSYKRLLETLAVPAQKAEVKACGLSARKLEYLESLASYFAENEEHITDLFHKGDENDQEVVDDLVGGIKGIGPWTAKMFLVTGLKRFDVFAPEDVGVARGFSKYISMKDPKSVAKYNLNRKGVKKSKIKHKKTNWKIYDDDVMEEYAKIFSPYRTIFMFILWRLSGAHIDAMIKVEKEFTSDS</sequence>
<keyword evidence="6" id="KW-1185">Reference proteome</keyword>
<evidence type="ECO:0000259" key="4">
    <source>
        <dbReference type="SMART" id="SM00478"/>
    </source>
</evidence>
<dbReference type="InterPro" id="IPR003265">
    <property type="entry name" value="HhH-GPD_domain"/>
</dbReference>
<dbReference type="GO" id="GO:0032993">
    <property type="term" value="C:protein-DNA complex"/>
    <property type="evidence" value="ECO:0007669"/>
    <property type="project" value="TreeGrafter"/>
</dbReference>
<proteinExistence type="inferred from homology"/>
<evidence type="ECO:0000313" key="5">
    <source>
        <dbReference type="EMBL" id="CCF56527.1"/>
    </source>
</evidence>
<keyword evidence="3" id="KW-0234">DNA repair</keyword>
<dbReference type="GO" id="GO:0043916">
    <property type="term" value="F:DNA-7-methylguanine glycosylase activity"/>
    <property type="evidence" value="ECO:0007669"/>
    <property type="project" value="TreeGrafter"/>
</dbReference>
<dbReference type="SUPFAM" id="SSF48150">
    <property type="entry name" value="DNA-glycosylase"/>
    <property type="match status" value="1"/>
</dbReference>
<dbReference type="SMART" id="SM00478">
    <property type="entry name" value="ENDO3c"/>
    <property type="match status" value="1"/>
</dbReference>
<dbReference type="GO" id="GO:0005634">
    <property type="term" value="C:nucleus"/>
    <property type="evidence" value="ECO:0007669"/>
    <property type="project" value="TreeGrafter"/>
</dbReference>
<dbReference type="KEGG" id="kaf:KAFR_0B02290"/>
<dbReference type="CDD" id="cd00056">
    <property type="entry name" value="ENDO3c"/>
    <property type="match status" value="1"/>
</dbReference>
<feature type="domain" description="HhH-GPD" evidence="4">
    <location>
        <begin position="96"/>
        <end position="253"/>
    </location>
</feature>
<dbReference type="PROSITE" id="PS00516">
    <property type="entry name" value="ALKYLBASE_DNA_GLYCOS"/>
    <property type="match status" value="1"/>
</dbReference>
<gene>
    <name evidence="5" type="primary">KAFR0B02290</name>
    <name evidence="5" type="ORF">KAFR_0B02290</name>
</gene>
<comment type="similarity">
    <text evidence="1">Belongs to the alkylbase DNA glycosidase AlkA family.</text>
</comment>
<keyword evidence="2" id="KW-0227">DNA damage</keyword>
<dbReference type="GO" id="GO:0032131">
    <property type="term" value="F:alkylated DNA binding"/>
    <property type="evidence" value="ECO:0007669"/>
    <property type="project" value="TreeGrafter"/>
</dbReference>
<dbReference type="OrthoDB" id="415889at2759"/>
<reference evidence="5 6" key="1">
    <citation type="journal article" date="2011" name="Proc. Natl. Acad. Sci. U.S.A.">
        <title>Evolutionary erosion of yeast sex chromosomes by mating-type switching accidents.</title>
        <authorList>
            <person name="Gordon J.L."/>
            <person name="Armisen D."/>
            <person name="Proux-Wera E."/>
            <person name="Oheigeartaigh S.S."/>
            <person name="Byrne K.P."/>
            <person name="Wolfe K.H."/>
        </authorList>
    </citation>
    <scope>NUCLEOTIDE SEQUENCE [LARGE SCALE GENOMIC DNA]</scope>
    <source>
        <strain evidence="6">ATCC 22294 / BCRC 22015 / CBS 2517 / CECT 1963 / NBRC 1671 / NRRL Y-8276</strain>
    </source>
</reference>
<dbReference type="AlphaFoldDB" id="H2AQ77"/>
<evidence type="ECO:0000313" key="6">
    <source>
        <dbReference type="Proteomes" id="UP000005220"/>
    </source>
</evidence>
<accession>H2AQ77</accession>
<name>H2AQ77_KAZAF</name>
<dbReference type="GO" id="GO:0006307">
    <property type="term" value="P:DNA alkylation repair"/>
    <property type="evidence" value="ECO:0007669"/>
    <property type="project" value="EnsemblFungi"/>
</dbReference>
<dbReference type="InterPro" id="IPR051912">
    <property type="entry name" value="Alkylbase_DNA_Glycosylase/TA"/>
</dbReference>
<dbReference type="PANTHER" id="PTHR43003:SF5">
    <property type="entry name" value="DNA-3-METHYLADENINE GLYCOSYLASE"/>
    <property type="match status" value="1"/>
</dbReference>
<dbReference type="Proteomes" id="UP000005220">
    <property type="component" value="Chromosome 2"/>
</dbReference>
<dbReference type="InterPro" id="IPR011257">
    <property type="entry name" value="DNA_glycosylase"/>
</dbReference>
<dbReference type="EMBL" id="HE650822">
    <property type="protein sequence ID" value="CCF56527.1"/>
    <property type="molecule type" value="Genomic_DNA"/>
</dbReference>
<dbReference type="InParanoid" id="H2AQ77"/>
<organism evidence="5 6">
    <name type="scientific">Kazachstania africana (strain ATCC 22294 / BCRC 22015 / CBS 2517 / CECT 1963 / NBRC 1671 / NRRL Y-8276)</name>
    <name type="common">Yeast</name>
    <name type="synonym">Kluyveromyces africanus</name>
    <dbReference type="NCBI Taxonomy" id="1071382"/>
    <lineage>
        <taxon>Eukaryota</taxon>
        <taxon>Fungi</taxon>
        <taxon>Dikarya</taxon>
        <taxon>Ascomycota</taxon>
        <taxon>Saccharomycotina</taxon>
        <taxon>Saccharomycetes</taxon>
        <taxon>Saccharomycetales</taxon>
        <taxon>Saccharomycetaceae</taxon>
        <taxon>Kazachstania</taxon>
    </lineage>
</organism>
<dbReference type="RefSeq" id="XP_003955662.1">
    <property type="nucleotide sequence ID" value="XM_003955613.1"/>
</dbReference>
<dbReference type="Gene3D" id="1.10.340.30">
    <property type="entry name" value="Hypothetical protein, domain 2"/>
    <property type="match status" value="1"/>
</dbReference>
<dbReference type="STRING" id="1071382.H2AQ77"/>
<dbReference type="InterPro" id="IPR000035">
    <property type="entry name" value="Alkylbase_DNA_glycsylse_CS"/>
</dbReference>
<dbReference type="FunCoup" id="H2AQ77">
    <property type="interactions" value="88"/>
</dbReference>
<dbReference type="eggNOG" id="KOG1918">
    <property type="taxonomic scope" value="Eukaryota"/>
</dbReference>
<evidence type="ECO:0000256" key="2">
    <source>
        <dbReference type="ARBA" id="ARBA00022763"/>
    </source>
</evidence>
<dbReference type="HOGENOM" id="CLU_000445_72_4_1"/>
<dbReference type="Pfam" id="PF00730">
    <property type="entry name" value="HhH-GPD"/>
    <property type="match status" value="1"/>
</dbReference>
<dbReference type="GO" id="GO:0008725">
    <property type="term" value="F:DNA-3-methyladenine glycosylase activity"/>
    <property type="evidence" value="ECO:0007669"/>
    <property type="project" value="EnsemblFungi"/>
</dbReference>
<dbReference type="Gene3D" id="1.10.1670.40">
    <property type="match status" value="1"/>
</dbReference>
<protein>
    <recommendedName>
        <fullName evidence="4">HhH-GPD domain-containing protein</fullName>
    </recommendedName>
</protein>
<dbReference type="GO" id="GO:0006285">
    <property type="term" value="P:base-excision repair, AP site formation"/>
    <property type="evidence" value="ECO:0007669"/>
    <property type="project" value="EnsemblFungi"/>
</dbReference>
<evidence type="ECO:0000256" key="3">
    <source>
        <dbReference type="ARBA" id="ARBA00023204"/>
    </source>
</evidence>
<dbReference type="GeneID" id="13882829"/>